<evidence type="ECO:0000313" key="5">
    <source>
        <dbReference type="Proteomes" id="UP001165124"/>
    </source>
</evidence>
<dbReference type="RefSeq" id="WP_083950875.1">
    <property type="nucleotide sequence ID" value="NZ_BSRZ01000001.1"/>
</dbReference>
<feature type="transmembrane region" description="Helical" evidence="2">
    <location>
        <begin position="387"/>
        <end position="408"/>
    </location>
</feature>
<keyword evidence="2" id="KW-0812">Transmembrane</keyword>
<protein>
    <recommendedName>
        <fullName evidence="3">Acyltransferase 3 domain-containing protein</fullName>
    </recommendedName>
</protein>
<dbReference type="GO" id="GO:0016747">
    <property type="term" value="F:acyltransferase activity, transferring groups other than amino-acyl groups"/>
    <property type="evidence" value="ECO:0007669"/>
    <property type="project" value="InterPro"/>
</dbReference>
<feature type="transmembrane region" description="Helical" evidence="2">
    <location>
        <begin position="167"/>
        <end position="185"/>
    </location>
</feature>
<dbReference type="Pfam" id="PF01757">
    <property type="entry name" value="Acyl_transf_3"/>
    <property type="match status" value="1"/>
</dbReference>
<feature type="compositionally biased region" description="Low complexity" evidence="1">
    <location>
        <begin position="53"/>
        <end position="62"/>
    </location>
</feature>
<feature type="transmembrane region" description="Helical" evidence="2">
    <location>
        <begin position="349"/>
        <end position="367"/>
    </location>
</feature>
<feature type="region of interest" description="Disordered" evidence="1">
    <location>
        <begin position="432"/>
        <end position="466"/>
    </location>
</feature>
<keyword evidence="2" id="KW-0472">Membrane</keyword>
<evidence type="ECO:0000256" key="1">
    <source>
        <dbReference type="SAM" id="MobiDB-lite"/>
    </source>
</evidence>
<feature type="domain" description="Acyltransferase 3" evidence="3">
    <location>
        <begin position="103"/>
        <end position="399"/>
    </location>
</feature>
<evidence type="ECO:0000259" key="3">
    <source>
        <dbReference type="Pfam" id="PF01757"/>
    </source>
</evidence>
<proteinExistence type="predicted"/>
<dbReference type="PANTHER" id="PTHR37312">
    <property type="entry name" value="MEMBRANE-BOUND ACYLTRANSFERASE YKRP-RELATED"/>
    <property type="match status" value="1"/>
</dbReference>
<comment type="caution">
    <text evidence="4">The sequence shown here is derived from an EMBL/GenBank/DDBJ whole genome shotgun (WGS) entry which is preliminary data.</text>
</comment>
<feature type="compositionally biased region" description="Gly residues" evidence="1">
    <location>
        <begin position="74"/>
        <end position="93"/>
    </location>
</feature>
<gene>
    <name evidence="4" type="ORF">Arub01_00160</name>
</gene>
<evidence type="ECO:0000256" key="2">
    <source>
        <dbReference type="SAM" id="Phobius"/>
    </source>
</evidence>
<feature type="compositionally biased region" description="Basic and acidic residues" evidence="1">
    <location>
        <begin position="457"/>
        <end position="466"/>
    </location>
</feature>
<feature type="transmembrane region" description="Helical" evidence="2">
    <location>
        <begin position="134"/>
        <end position="155"/>
    </location>
</feature>
<feature type="transmembrane region" description="Helical" evidence="2">
    <location>
        <begin position="323"/>
        <end position="342"/>
    </location>
</feature>
<keyword evidence="5" id="KW-1185">Reference proteome</keyword>
<dbReference type="PANTHER" id="PTHR37312:SF1">
    <property type="entry name" value="MEMBRANE-BOUND ACYLTRANSFERASE YKRP-RELATED"/>
    <property type="match status" value="1"/>
</dbReference>
<name>A0A9W6UU13_9ACTN</name>
<organism evidence="4 5">
    <name type="scientific">Actinomadura rubrobrunea</name>
    <dbReference type="NCBI Taxonomy" id="115335"/>
    <lineage>
        <taxon>Bacteria</taxon>
        <taxon>Bacillati</taxon>
        <taxon>Actinomycetota</taxon>
        <taxon>Actinomycetes</taxon>
        <taxon>Streptosporangiales</taxon>
        <taxon>Thermomonosporaceae</taxon>
        <taxon>Actinomadura</taxon>
    </lineage>
</organism>
<feature type="transmembrane region" description="Helical" evidence="2">
    <location>
        <begin position="277"/>
        <end position="297"/>
    </location>
</feature>
<sequence>MTHPTRPSAAPQNDPAPTATPENGGGPPAPGRHEPVPAPAAPRDDTPGGPFGGAAVPAQGGPSSDTVVYSGKAPSGGGAATKGKPGAGGGGKGAAPRRKERDPFFDNAKFLAILLVVVGHSIAGLMEVPLAKGLYIFIYMFHMPLFIVITGYFSRHWSASPGKARKLITNVGVPYVVFETAYSTYDWLVGRNELEISLLKPYYLTWFLCALFMWRLSTPVWQQIRWPLAVALGFSLMSYMSEMGGTFNIHRVIGLLPFYVLGLMLRPEHFEIIKRPLSRVFGVVVLAGGLGCAYLVMNRMSRDWIYWKDPHSELGVDNVTGTLMRLGMMVCATALVFAFLSVVPRRRTWFTKLGAYTLYTYLLHGFYTRLLKFLGWWDLPWMNTTPGVLAIIAIALVVGTVLCTKPVVRCMSWALEPKMTWAFTRFRHLGAGPSAKSKAKKPRPPQASGPSTTADSSAKHAEPVVR</sequence>
<accession>A0A9W6UU13</accession>
<feature type="transmembrane region" description="Helical" evidence="2">
    <location>
        <begin position="247"/>
        <end position="265"/>
    </location>
</feature>
<dbReference type="InterPro" id="IPR002656">
    <property type="entry name" value="Acyl_transf_3_dom"/>
</dbReference>
<feature type="transmembrane region" description="Helical" evidence="2">
    <location>
        <begin position="108"/>
        <end position="128"/>
    </location>
</feature>
<dbReference type="AlphaFoldDB" id="A0A9W6UU13"/>
<reference evidence="4" key="1">
    <citation type="submission" date="2023-02" db="EMBL/GenBank/DDBJ databases">
        <title>Actinomadura rubrobrunea NBRC 14622.</title>
        <authorList>
            <person name="Ichikawa N."/>
            <person name="Sato H."/>
            <person name="Tonouchi N."/>
        </authorList>
    </citation>
    <scope>NUCLEOTIDE SEQUENCE</scope>
    <source>
        <strain evidence="4">NBRC 14622</strain>
    </source>
</reference>
<dbReference type="EMBL" id="BSRZ01000001">
    <property type="protein sequence ID" value="GLW61772.1"/>
    <property type="molecule type" value="Genomic_DNA"/>
</dbReference>
<evidence type="ECO:0000313" key="4">
    <source>
        <dbReference type="EMBL" id="GLW61772.1"/>
    </source>
</evidence>
<feature type="region of interest" description="Disordered" evidence="1">
    <location>
        <begin position="1"/>
        <end position="99"/>
    </location>
</feature>
<dbReference type="Proteomes" id="UP001165124">
    <property type="component" value="Unassembled WGS sequence"/>
</dbReference>
<keyword evidence="2" id="KW-1133">Transmembrane helix</keyword>
<dbReference type="InterPro" id="IPR052734">
    <property type="entry name" value="Nod_factor_acetyltransferase"/>
</dbReference>